<dbReference type="PANTHER" id="PTHR31836">
    <property type="match status" value="1"/>
</dbReference>
<dbReference type="CDD" id="cd22191">
    <property type="entry name" value="DPBB_RlpA_EXP_N-like"/>
    <property type="match status" value="1"/>
</dbReference>
<gene>
    <name evidence="5" type="ORF">ACFP1B_03655</name>
</gene>
<dbReference type="InterPro" id="IPR036908">
    <property type="entry name" value="RlpA-like_sf"/>
</dbReference>
<feature type="signal peptide" evidence="3">
    <location>
        <begin position="1"/>
        <end position="45"/>
    </location>
</feature>
<evidence type="ECO:0000256" key="2">
    <source>
        <dbReference type="SAM" id="MobiDB-lite"/>
    </source>
</evidence>
<evidence type="ECO:0000256" key="1">
    <source>
        <dbReference type="ARBA" id="ARBA00022729"/>
    </source>
</evidence>
<sequence>MPRIRAVRNMTFREGTLRAKRAKIAAAALLAVGCAAVITVANASASDDVDFPIPASSGTGQPLEPDPILSGTPGSAPAPEPSVTTTPPPEAGRTTMPDPEQSGSVPPEEPSRTSAPPSEGGRPAEQPPRSYSGSASYYQAGLGACGQIFTNGDFVVALDSTMFGAGYPAPNCGRKVVVTYQGKSITATVLDESPVSGRYGIDLTPAAFRALAPLDQAKIDVTWRFAE</sequence>
<evidence type="ECO:0000256" key="3">
    <source>
        <dbReference type="SAM" id="SignalP"/>
    </source>
</evidence>
<name>A0ABW1GFA1_9ACTN</name>
<comment type="caution">
    <text evidence="5">The sequence shown here is derived from an EMBL/GenBank/DDBJ whole genome shotgun (WGS) entry which is preliminary data.</text>
</comment>
<evidence type="ECO:0000313" key="6">
    <source>
        <dbReference type="Proteomes" id="UP001596200"/>
    </source>
</evidence>
<feature type="domain" description="RlpA-like protein double-psi beta-barrel" evidence="4">
    <location>
        <begin position="132"/>
        <end position="222"/>
    </location>
</feature>
<keyword evidence="6" id="KW-1185">Reference proteome</keyword>
<dbReference type="InterPro" id="IPR009009">
    <property type="entry name" value="RlpA-like_DPBB"/>
</dbReference>
<dbReference type="EMBL" id="JBHSPU010000002">
    <property type="protein sequence ID" value="MFC5912536.1"/>
    <property type="molecule type" value="Genomic_DNA"/>
</dbReference>
<reference evidence="6" key="1">
    <citation type="journal article" date="2019" name="Int. J. Syst. Evol. Microbiol.">
        <title>The Global Catalogue of Microorganisms (GCM) 10K type strain sequencing project: providing services to taxonomists for standard genome sequencing and annotation.</title>
        <authorList>
            <consortium name="The Broad Institute Genomics Platform"/>
            <consortium name="The Broad Institute Genome Sequencing Center for Infectious Disease"/>
            <person name="Wu L."/>
            <person name="Ma J."/>
        </authorList>
    </citation>
    <scope>NUCLEOTIDE SEQUENCE [LARGE SCALE GENOMIC DNA]</scope>
    <source>
        <strain evidence="6">JCM 4147</strain>
    </source>
</reference>
<evidence type="ECO:0000313" key="5">
    <source>
        <dbReference type="EMBL" id="MFC5912536.1"/>
    </source>
</evidence>
<protein>
    <submittedName>
        <fullName evidence="5">RlpA-like double-psi beta-barrel domain-containing protein</fullName>
    </submittedName>
</protein>
<dbReference type="PANTHER" id="PTHR31836:SF28">
    <property type="entry name" value="SRCR DOMAIN-CONTAINING PROTEIN-RELATED"/>
    <property type="match status" value="1"/>
</dbReference>
<proteinExistence type="predicted"/>
<evidence type="ECO:0000259" key="4">
    <source>
        <dbReference type="Pfam" id="PF03330"/>
    </source>
</evidence>
<organism evidence="5 6">
    <name type="scientific">Streptomyces pulveraceus</name>
    <dbReference type="NCBI Taxonomy" id="68258"/>
    <lineage>
        <taxon>Bacteria</taxon>
        <taxon>Bacillati</taxon>
        <taxon>Actinomycetota</taxon>
        <taxon>Actinomycetes</taxon>
        <taxon>Kitasatosporales</taxon>
        <taxon>Streptomycetaceae</taxon>
        <taxon>Streptomyces</taxon>
    </lineage>
</organism>
<feature type="chain" id="PRO_5046596406" evidence="3">
    <location>
        <begin position="46"/>
        <end position="227"/>
    </location>
</feature>
<dbReference type="Pfam" id="PF03330">
    <property type="entry name" value="DPBB_1"/>
    <property type="match status" value="1"/>
</dbReference>
<accession>A0ABW1GFA1</accession>
<dbReference type="SUPFAM" id="SSF50685">
    <property type="entry name" value="Barwin-like endoglucanases"/>
    <property type="match status" value="1"/>
</dbReference>
<dbReference type="InterPro" id="IPR051477">
    <property type="entry name" value="Expansin_CellWall"/>
</dbReference>
<feature type="region of interest" description="Disordered" evidence="2">
    <location>
        <begin position="47"/>
        <end position="133"/>
    </location>
</feature>
<dbReference type="PROSITE" id="PS51257">
    <property type="entry name" value="PROKAR_LIPOPROTEIN"/>
    <property type="match status" value="1"/>
</dbReference>
<dbReference type="Gene3D" id="2.40.40.10">
    <property type="entry name" value="RlpA-like domain"/>
    <property type="match status" value="1"/>
</dbReference>
<dbReference type="RefSeq" id="WP_386419615.1">
    <property type="nucleotide sequence ID" value="NZ_JBHSPU010000002.1"/>
</dbReference>
<feature type="compositionally biased region" description="Pro residues" evidence="2">
    <location>
        <begin position="76"/>
        <end position="90"/>
    </location>
</feature>
<dbReference type="Proteomes" id="UP001596200">
    <property type="component" value="Unassembled WGS sequence"/>
</dbReference>
<keyword evidence="1 3" id="KW-0732">Signal</keyword>